<dbReference type="Gene3D" id="3.40.50.300">
    <property type="entry name" value="P-loop containing nucleotide triphosphate hydrolases"/>
    <property type="match status" value="1"/>
</dbReference>
<evidence type="ECO:0000259" key="2">
    <source>
        <dbReference type="Pfam" id="PF25430"/>
    </source>
</evidence>
<feature type="domain" description="PRP28/DDX23-like helical" evidence="2">
    <location>
        <begin position="1"/>
        <end position="69"/>
    </location>
</feature>
<evidence type="ECO:0000313" key="3">
    <source>
        <dbReference type="EMBL" id="GMI70047.1"/>
    </source>
</evidence>
<gene>
    <name evidence="3" type="ORF">HRI_000674000</name>
</gene>
<comment type="caution">
    <text evidence="3">The sequence shown here is derived from an EMBL/GenBank/DDBJ whole genome shotgun (WGS) entry which is preliminary data.</text>
</comment>
<dbReference type="EMBL" id="BSYR01000007">
    <property type="protein sequence ID" value="GMI70047.1"/>
    <property type="molecule type" value="Genomic_DNA"/>
</dbReference>
<proteinExistence type="predicted"/>
<evidence type="ECO:0000256" key="1">
    <source>
        <dbReference type="ARBA" id="ARBA00047984"/>
    </source>
</evidence>
<dbReference type="GO" id="GO:0003724">
    <property type="term" value="F:RNA helicase activity"/>
    <property type="evidence" value="ECO:0007669"/>
    <property type="project" value="UniProtKB-EC"/>
</dbReference>
<keyword evidence="4" id="KW-1185">Reference proteome</keyword>
<dbReference type="InterPro" id="IPR057479">
    <property type="entry name" value="PRP28/DDX23-like_helical"/>
</dbReference>
<evidence type="ECO:0000313" key="4">
    <source>
        <dbReference type="Proteomes" id="UP001165190"/>
    </source>
</evidence>
<dbReference type="InterPro" id="IPR027417">
    <property type="entry name" value="P-loop_NTPase"/>
</dbReference>
<comment type="catalytic activity">
    <reaction evidence="1">
        <text>ATP + H2O = ADP + phosphate + H(+)</text>
        <dbReference type="Rhea" id="RHEA:13065"/>
        <dbReference type="ChEBI" id="CHEBI:15377"/>
        <dbReference type="ChEBI" id="CHEBI:15378"/>
        <dbReference type="ChEBI" id="CHEBI:30616"/>
        <dbReference type="ChEBI" id="CHEBI:43474"/>
        <dbReference type="ChEBI" id="CHEBI:456216"/>
        <dbReference type="EC" id="3.6.4.13"/>
    </reaction>
</comment>
<sequence>MNSLYQNPHKAQLLFGCGFRAEMDRREQKKLATKNEKELREEIRKKDGIEEKPEEAAMQMLKESATNTYDTFYIRVNKHWSEKKLEEMSERDWKIFREDFNISYKGSKIPRPMRSWNESKLSSKLLKVV</sequence>
<dbReference type="AlphaFoldDB" id="A0A9W7H3L0"/>
<protein>
    <submittedName>
        <fullName evidence="3">SMALL1</fullName>
    </submittedName>
</protein>
<accession>A0A9W7H3L0</accession>
<reference evidence="3" key="1">
    <citation type="submission" date="2023-05" db="EMBL/GenBank/DDBJ databases">
        <title>Genome and transcriptome analyses reveal genes involved in the formation of fine ridges on petal epidermal cells in Hibiscus trionum.</title>
        <authorList>
            <person name="Koshimizu S."/>
            <person name="Masuda S."/>
            <person name="Ishii T."/>
            <person name="Shirasu K."/>
            <person name="Hoshino A."/>
            <person name="Arita M."/>
        </authorList>
    </citation>
    <scope>NUCLEOTIDE SEQUENCE</scope>
    <source>
        <strain evidence="3">Hamamatsu line</strain>
    </source>
</reference>
<dbReference type="OrthoDB" id="1708518at2759"/>
<name>A0A9W7H3L0_HIBTR</name>
<dbReference type="Proteomes" id="UP001165190">
    <property type="component" value="Unassembled WGS sequence"/>
</dbReference>
<dbReference type="Pfam" id="PF25430">
    <property type="entry name" value="DDX23"/>
    <property type="match status" value="1"/>
</dbReference>
<organism evidence="3 4">
    <name type="scientific">Hibiscus trionum</name>
    <name type="common">Flower of an hour</name>
    <dbReference type="NCBI Taxonomy" id="183268"/>
    <lineage>
        <taxon>Eukaryota</taxon>
        <taxon>Viridiplantae</taxon>
        <taxon>Streptophyta</taxon>
        <taxon>Embryophyta</taxon>
        <taxon>Tracheophyta</taxon>
        <taxon>Spermatophyta</taxon>
        <taxon>Magnoliopsida</taxon>
        <taxon>eudicotyledons</taxon>
        <taxon>Gunneridae</taxon>
        <taxon>Pentapetalae</taxon>
        <taxon>rosids</taxon>
        <taxon>malvids</taxon>
        <taxon>Malvales</taxon>
        <taxon>Malvaceae</taxon>
        <taxon>Malvoideae</taxon>
        <taxon>Hibiscus</taxon>
    </lineage>
</organism>